<protein>
    <submittedName>
        <fullName evidence="1">Uncharacterized protein</fullName>
    </submittedName>
</protein>
<proteinExistence type="predicted"/>
<gene>
    <name evidence="1" type="ORF">BFL40_07075</name>
</gene>
<dbReference type="EMBL" id="MDDR01000009">
    <property type="protein sequence ID" value="OIN54032.1"/>
    <property type="molecule type" value="Genomic_DNA"/>
</dbReference>
<name>A0A1S2V5P6_9PSED</name>
<organism evidence="1 2">
    <name type="scientific">Pseudomonas costantinii</name>
    <dbReference type="NCBI Taxonomy" id="168469"/>
    <lineage>
        <taxon>Bacteria</taxon>
        <taxon>Pseudomonadati</taxon>
        <taxon>Pseudomonadota</taxon>
        <taxon>Gammaproteobacteria</taxon>
        <taxon>Pseudomonadales</taxon>
        <taxon>Pseudomonadaceae</taxon>
        <taxon>Pseudomonas</taxon>
    </lineage>
</organism>
<comment type="caution">
    <text evidence="1">The sequence shown here is derived from an EMBL/GenBank/DDBJ whole genome shotgun (WGS) entry which is preliminary data.</text>
</comment>
<evidence type="ECO:0000313" key="2">
    <source>
        <dbReference type="Proteomes" id="UP000181661"/>
    </source>
</evidence>
<dbReference type="Proteomes" id="UP000181661">
    <property type="component" value="Unassembled WGS sequence"/>
</dbReference>
<evidence type="ECO:0000313" key="1">
    <source>
        <dbReference type="EMBL" id="OIN54032.1"/>
    </source>
</evidence>
<sequence length="169" mass="18202">MDHQVFAAGQVVQQLLDQRQVGAVTVFVGLVYVGRVADQAPEHHPHAKQVGVHHPWRKGRAEKGIQTRGCAFGQFDLRPQRAGQFTGQLVVGLGDQRIDSAEVMVEQTHGHSGFGRDASYRNPGMAIAREAGEGRGNQQVPAFIGVGAAQFRRVDGHGNAFAETPECTG</sequence>
<accession>A0A1S2V5P6</accession>
<reference evidence="1 2" key="1">
    <citation type="submission" date="2016-08" db="EMBL/GenBank/DDBJ databases">
        <title>Draft genome sequence of Pseudomonas costantinii LMG 22119, type strain isolated from cultivated mushroom (Agaricus bisporus) sporophores.</title>
        <authorList>
            <person name="Tambong J.T."/>
        </authorList>
    </citation>
    <scope>NUCLEOTIDE SEQUENCE [LARGE SCALE GENOMIC DNA]</scope>
    <source>
        <strain evidence="1 2">LMG 22119</strain>
    </source>
</reference>
<dbReference type="AlphaFoldDB" id="A0A1S2V5P6"/>